<proteinExistence type="predicted"/>
<dbReference type="RefSeq" id="WP_346071993.1">
    <property type="nucleotide sequence ID" value="NZ_BAAAHU010000003.1"/>
</dbReference>
<dbReference type="InterPro" id="IPR018973">
    <property type="entry name" value="MZB"/>
</dbReference>
<accession>A0ABN1STI2</accession>
<evidence type="ECO:0000313" key="3">
    <source>
        <dbReference type="Proteomes" id="UP001501072"/>
    </source>
</evidence>
<evidence type="ECO:0000259" key="1">
    <source>
        <dbReference type="Pfam" id="PF09369"/>
    </source>
</evidence>
<dbReference type="InterPro" id="IPR047721">
    <property type="entry name" value="DrmB"/>
</dbReference>
<dbReference type="Pfam" id="PF09369">
    <property type="entry name" value="MZB"/>
    <property type="match status" value="1"/>
</dbReference>
<evidence type="ECO:0000313" key="2">
    <source>
        <dbReference type="EMBL" id="GAA1004412.1"/>
    </source>
</evidence>
<comment type="caution">
    <text evidence="2">The sequence shown here is derived from an EMBL/GenBank/DDBJ whole genome shotgun (WGS) entry which is preliminary data.</text>
</comment>
<reference evidence="2 3" key="1">
    <citation type="journal article" date="2019" name="Int. J. Syst. Evol. Microbiol.">
        <title>The Global Catalogue of Microorganisms (GCM) 10K type strain sequencing project: providing services to taxonomists for standard genome sequencing and annotation.</title>
        <authorList>
            <consortium name="The Broad Institute Genomics Platform"/>
            <consortium name="The Broad Institute Genome Sequencing Center for Infectious Disease"/>
            <person name="Wu L."/>
            <person name="Ma J."/>
        </authorList>
    </citation>
    <scope>NUCLEOTIDE SEQUENCE [LARGE SCALE GENOMIC DNA]</scope>
    <source>
        <strain evidence="2 3">JCM 11269</strain>
    </source>
</reference>
<sequence>MEKIRHDLRLSEAISPFGVGAIVDVRGESLMAPDTSWWDKKHAHEISCERLVARLGGGVLRQPPAHAGRAGKETPALPYWRFPAWRFCERCDRLSKLTGRKRGKWSNTCECGGALVPMRYIAVCEKGSHAQDINWFQWAHRGRAATRNEAVRHCRDYKSLRFHKLATRGEGLAALVVKCHGCGNERKLSELVTKGALQQDGIRCAGRQPWQPEDSVKEACPYELVAVQRGATGNYIADRISALDIPEERPQSVEAADKIREHDLFSRVVADNGGPQSEMFAQVIANELGVTAETVLGVAAGEETSASEMLLDLKDGEWAAFLKKLHAGRDRTGSDFVVDGRSLEGVAGPRSLLDKISGVGQVHRVREVRALRGFRRHSLEAALIDADLGANRRYQPTYPAIELFGEGIFLRFDEERIAAWEARPEVRARADILRTRRAGSPWAGRLDVPEPRYIALHTLAHLLIRRLAFASGYASAALQERIYANSDRADRTAGILIYTAAGDAQGTLGGLVRLGEPRKLIPLLVAALDDADFCSNDPVCIESDHQRVSQLNLSACHGCALVSETSCETGNRLLDRQLVLGGSDVRGLLDDVLPEVRRSG</sequence>
<keyword evidence="3" id="KW-1185">Reference proteome</keyword>
<dbReference type="EMBL" id="BAAAHU010000003">
    <property type="protein sequence ID" value="GAA1004412.1"/>
    <property type="molecule type" value="Genomic_DNA"/>
</dbReference>
<gene>
    <name evidence="2" type="ORF">GCM10009564_06380</name>
</gene>
<dbReference type="NCBIfam" id="NF038324">
    <property type="entry name" value="DrmB_fam"/>
    <property type="match status" value="1"/>
</dbReference>
<dbReference type="Proteomes" id="UP001501072">
    <property type="component" value="Unassembled WGS sequence"/>
</dbReference>
<organism evidence="2 3">
    <name type="scientific">Streptomyces thermogriseus</name>
    <dbReference type="NCBI Taxonomy" id="75292"/>
    <lineage>
        <taxon>Bacteria</taxon>
        <taxon>Bacillati</taxon>
        <taxon>Actinomycetota</taxon>
        <taxon>Actinomycetes</taxon>
        <taxon>Kitasatosporales</taxon>
        <taxon>Streptomycetaceae</taxon>
        <taxon>Streptomyces</taxon>
    </lineage>
</organism>
<protein>
    <submittedName>
        <fullName evidence="2">DUF1998 domain-containing protein</fullName>
    </submittedName>
</protein>
<name>A0ABN1STI2_9ACTN</name>
<feature type="domain" description="MrfA-like Zn-binding" evidence="1">
    <location>
        <begin position="459"/>
        <end position="559"/>
    </location>
</feature>